<organism evidence="1 2">
    <name type="scientific">Strongyloides papillosus</name>
    <name type="common">Intestinal threadworm</name>
    <dbReference type="NCBI Taxonomy" id="174720"/>
    <lineage>
        <taxon>Eukaryota</taxon>
        <taxon>Metazoa</taxon>
        <taxon>Ecdysozoa</taxon>
        <taxon>Nematoda</taxon>
        <taxon>Chromadorea</taxon>
        <taxon>Rhabditida</taxon>
        <taxon>Tylenchina</taxon>
        <taxon>Panagrolaimomorpha</taxon>
        <taxon>Strongyloidoidea</taxon>
        <taxon>Strongyloididae</taxon>
        <taxon>Strongyloides</taxon>
    </lineage>
</organism>
<proteinExistence type="predicted"/>
<accession>A0A0N5C3Q3</accession>
<evidence type="ECO:0000313" key="1">
    <source>
        <dbReference type="Proteomes" id="UP000046392"/>
    </source>
</evidence>
<reference evidence="2" key="1">
    <citation type="submission" date="2017-02" db="UniProtKB">
        <authorList>
            <consortium name="WormBaseParasite"/>
        </authorList>
    </citation>
    <scope>IDENTIFICATION</scope>
</reference>
<sequence length="90" mass="10238">MFAAHCLRTKFAVRKLASSPGSNVTSQEVTIVISNLSNAVLSSAVKFIFTMQQIGNTFFQLSLRRYSYVAPYLPESTMSQIYYTRKNLRF</sequence>
<keyword evidence="1" id="KW-1185">Reference proteome</keyword>
<name>A0A0N5C3Q3_STREA</name>
<dbReference type="AlphaFoldDB" id="A0A0N5C3Q3"/>
<protein>
    <submittedName>
        <fullName evidence="2">Secreted protein</fullName>
    </submittedName>
</protein>
<evidence type="ECO:0000313" key="2">
    <source>
        <dbReference type="WBParaSite" id="SPAL_0001259375.1"/>
    </source>
</evidence>
<dbReference type="WBParaSite" id="SPAL_0001259375.1">
    <property type="protein sequence ID" value="SPAL_0001259375.1"/>
    <property type="gene ID" value="SPAL_0001259375"/>
</dbReference>
<dbReference type="Proteomes" id="UP000046392">
    <property type="component" value="Unplaced"/>
</dbReference>